<feature type="transmembrane region" description="Helical" evidence="1">
    <location>
        <begin position="82"/>
        <end position="105"/>
    </location>
</feature>
<keyword evidence="1" id="KW-0472">Membrane</keyword>
<dbReference type="RefSeq" id="WP_177105040.1">
    <property type="nucleotide sequence ID" value="NZ_JACAQB010000023.1"/>
</dbReference>
<organism evidence="2 3">
    <name type="scientific">Pseudomonas gingeri</name>
    <dbReference type="NCBI Taxonomy" id="117681"/>
    <lineage>
        <taxon>Bacteria</taxon>
        <taxon>Pseudomonadati</taxon>
        <taxon>Pseudomonadota</taxon>
        <taxon>Gammaproteobacteria</taxon>
        <taxon>Pseudomonadales</taxon>
        <taxon>Pseudomonadaceae</taxon>
        <taxon>Pseudomonas</taxon>
    </lineage>
</organism>
<accession>A0A7Y8C484</accession>
<keyword evidence="1" id="KW-0812">Transmembrane</keyword>
<evidence type="ECO:0000313" key="3">
    <source>
        <dbReference type="Proteomes" id="UP000539985"/>
    </source>
</evidence>
<dbReference type="InterPro" id="IPR018729">
    <property type="entry name" value="DUF2269_transmembrane"/>
</dbReference>
<feature type="transmembrane region" description="Helical" evidence="1">
    <location>
        <begin position="50"/>
        <end position="70"/>
    </location>
</feature>
<dbReference type="EMBL" id="JACAQB010000023">
    <property type="protein sequence ID" value="NWB99405.1"/>
    <property type="molecule type" value="Genomic_DNA"/>
</dbReference>
<dbReference type="Proteomes" id="UP000539985">
    <property type="component" value="Unassembled WGS sequence"/>
</dbReference>
<protein>
    <submittedName>
        <fullName evidence="2">DUF2269 family protein</fullName>
    </submittedName>
</protein>
<gene>
    <name evidence="2" type="ORF">HX882_26275</name>
</gene>
<evidence type="ECO:0000313" key="2">
    <source>
        <dbReference type="EMBL" id="NWB99405.1"/>
    </source>
</evidence>
<name>A0A7Y8C484_9PSED</name>
<keyword evidence="1" id="KW-1133">Transmembrane helix</keyword>
<comment type="caution">
    <text evidence="2">The sequence shown here is derived from an EMBL/GenBank/DDBJ whole genome shotgun (WGS) entry which is preliminary data.</text>
</comment>
<proteinExistence type="predicted"/>
<evidence type="ECO:0000256" key="1">
    <source>
        <dbReference type="SAM" id="Phobius"/>
    </source>
</evidence>
<feature type="transmembrane region" description="Helical" evidence="1">
    <location>
        <begin position="117"/>
        <end position="139"/>
    </location>
</feature>
<dbReference type="AlphaFoldDB" id="A0A7Y8C484"/>
<sequence length="142" mass="15561">METFTALKLLHVVALVLLLGSALAVTIGLWRGRRAGDGAVLNRTLQFPWFFAWALMALCLAVLPVSGWWLVHLAGWPLGQTWLLASSVLYTLSTLSWVWLVVRLNRLRRGITARHPGFTLALAIFTVVGFIAIAGLMGAKPV</sequence>
<feature type="transmembrane region" description="Helical" evidence="1">
    <location>
        <begin position="12"/>
        <end position="30"/>
    </location>
</feature>
<dbReference type="Pfam" id="PF10027">
    <property type="entry name" value="DUF2269"/>
    <property type="match status" value="1"/>
</dbReference>
<reference evidence="2 3" key="1">
    <citation type="submission" date="2020-04" db="EMBL/GenBank/DDBJ databases">
        <title>Molecular characterization of pseudomonads from Agaricus bisporus reveal novel blotch 2 pathogens in Western Europe.</title>
        <authorList>
            <person name="Taparia T."/>
            <person name="Krijger M."/>
            <person name="Haynes E."/>
            <person name="Elpinstone J.G."/>
            <person name="Noble R."/>
            <person name="Van Der Wolf J."/>
        </authorList>
    </citation>
    <scope>NUCLEOTIDE SEQUENCE [LARGE SCALE GENOMIC DNA]</scope>
    <source>
        <strain evidence="2 3">H7001</strain>
    </source>
</reference>